<keyword evidence="5" id="KW-0804">Transcription</keyword>
<dbReference type="SUPFAM" id="SSF57701">
    <property type="entry name" value="Zn2/Cys6 DNA-binding domain"/>
    <property type="match status" value="1"/>
</dbReference>
<feature type="compositionally biased region" description="Basic residues" evidence="7">
    <location>
        <begin position="23"/>
        <end position="33"/>
    </location>
</feature>
<gene>
    <name evidence="9" type="ORF">MKZ38_007035</name>
</gene>
<keyword evidence="6" id="KW-0539">Nucleus</keyword>
<dbReference type="PANTHER" id="PTHR36206">
    <property type="entry name" value="ASPERCRYPTIN BIOSYNTHESIS CLUSTER-SPECIFIC TRANSCRIPTION REGULATOR ATNN-RELATED"/>
    <property type="match status" value="1"/>
</dbReference>
<evidence type="ECO:0000313" key="9">
    <source>
        <dbReference type="EMBL" id="KAJ2904843.1"/>
    </source>
</evidence>
<evidence type="ECO:0000256" key="5">
    <source>
        <dbReference type="ARBA" id="ARBA00023163"/>
    </source>
</evidence>
<accession>A0AAD5WTT2</accession>
<dbReference type="CDD" id="cd00067">
    <property type="entry name" value="GAL4"/>
    <property type="match status" value="1"/>
</dbReference>
<protein>
    <recommendedName>
        <fullName evidence="8">Zn(2)-C6 fungal-type domain-containing protein</fullName>
    </recommendedName>
</protein>
<keyword evidence="3" id="KW-0805">Transcription regulation</keyword>
<dbReference type="PANTHER" id="PTHR36206:SF4">
    <property type="entry name" value="HYPOTHETICAL CONSERVED PROTEIN (EUROFUNG)-RELATED"/>
    <property type="match status" value="1"/>
</dbReference>
<sequence>MSAMVLQPLAVGGSSPNSDLGRTKGKRKSKPKVKTGCLNCKQRRIKCDEGRPHCNNCVKSKRECAGYPPPPRRANFEVPTILPKPAVPSIAPAVRPAAPIAPTHTPGPQTQLARRVKKHQMRIHQQFPTSPITPPNRASPIPQIPLPQATQGQNHLMQLQHLSRIVYQPAILQLNNVDAMYLQLFTTSTANELSGYFDAGFWTKSVLQGAEIEPAIRHAVVALGALYKTLEKSTESPPSSPHTNLNDTPSHHWQVAISQYAHAVTEMRRFKEMERQSMRTQLMANVLLACFDSFVGAHQQAIMQIKNGLHLLELLRQSHRNQLLPTSQEPLDEDLVHMFTRLAIQAKTYDMAFHFPEPHVVRLVPQLVNNDAPPSPLSDPEPPSPSLSSNGVYISFTTLVEARIAWDKLVYKIFRFTEMGFQSTNAPMGLLHSDIKRYGLSFHQQLKDWAVSFESLFQSRHNDGITPQVKAGMATLKMTYIMSYILFVMTFQFSELDFDNYKDSFQEIINLALEVVGDQERRAAAAKGCPQEQCLHRYFKVDIFGKCPSDLLTYHIKPSFSADMGIVQPLYVAATKCRDATIRRQAIQLLRNSARREAMWDSELCARIGQWIVDIEEDGEDVASPTSQQLANGQLPIPTQNELGQRLSVASSGSSRSEFGEALGPGGNGSWNWNLPRRQSLLATPPAFVREEKRVMVSAVEMDLRAREATIRCGTRGNKKGQFDKRAQSTRIFW</sequence>
<name>A0AAD5WTT2_9PEZI</name>
<evidence type="ECO:0000256" key="7">
    <source>
        <dbReference type="SAM" id="MobiDB-lite"/>
    </source>
</evidence>
<evidence type="ECO:0000256" key="2">
    <source>
        <dbReference type="ARBA" id="ARBA00022833"/>
    </source>
</evidence>
<keyword evidence="10" id="KW-1185">Reference proteome</keyword>
<proteinExistence type="predicted"/>
<keyword evidence="4" id="KW-0238">DNA-binding</keyword>
<dbReference type="InterPro" id="IPR052360">
    <property type="entry name" value="Transcr_Regulatory_Proteins"/>
</dbReference>
<dbReference type="GO" id="GO:0003677">
    <property type="term" value="F:DNA binding"/>
    <property type="evidence" value="ECO:0007669"/>
    <property type="project" value="UniProtKB-KW"/>
</dbReference>
<dbReference type="Proteomes" id="UP001201980">
    <property type="component" value="Unassembled WGS sequence"/>
</dbReference>
<feature type="region of interest" description="Disordered" evidence="7">
    <location>
        <begin position="1"/>
        <end position="33"/>
    </location>
</feature>
<dbReference type="Gene3D" id="4.10.240.10">
    <property type="entry name" value="Zn(2)-C6 fungal-type DNA-binding domain"/>
    <property type="match status" value="1"/>
</dbReference>
<evidence type="ECO:0000313" key="10">
    <source>
        <dbReference type="Proteomes" id="UP001201980"/>
    </source>
</evidence>
<evidence type="ECO:0000256" key="3">
    <source>
        <dbReference type="ARBA" id="ARBA00023015"/>
    </source>
</evidence>
<dbReference type="EMBL" id="JAKWBI020000043">
    <property type="protein sequence ID" value="KAJ2904843.1"/>
    <property type="molecule type" value="Genomic_DNA"/>
</dbReference>
<dbReference type="PROSITE" id="PS50048">
    <property type="entry name" value="ZN2_CY6_FUNGAL_2"/>
    <property type="match status" value="1"/>
</dbReference>
<evidence type="ECO:0000256" key="1">
    <source>
        <dbReference type="ARBA" id="ARBA00022723"/>
    </source>
</evidence>
<keyword evidence="1" id="KW-0479">Metal-binding</keyword>
<evidence type="ECO:0000256" key="6">
    <source>
        <dbReference type="ARBA" id="ARBA00023242"/>
    </source>
</evidence>
<comment type="caution">
    <text evidence="9">The sequence shown here is derived from an EMBL/GenBank/DDBJ whole genome shotgun (WGS) entry which is preliminary data.</text>
</comment>
<evidence type="ECO:0000256" key="4">
    <source>
        <dbReference type="ARBA" id="ARBA00023125"/>
    </source>
</evidence>
<keyword evidence="2" id="KW-0862">Zinc</keyword>
<dbReference type="InterPro" id="IPR036864">
    <property type="entry name" value="Zn2-C6_fun-type_DNA-bd_sf"/>
</dbReference>
<dbReference type="AlphaFoldDB" id="A0AAD5WTT2"/>
<feature type="domain" description="Zn(2)-C6 fungal-type" evidence="8">
    <location>
        <begin position="36"/>
        <end position="64"/>
    </location>
</feature>
<evidence type="ECO:0000259" key="8">
    <source>
        <dbReference type="PROSITE" id="PS50048"/>
    </source>
</evidence>
<organism evidence="9 10">
    <name type="scientific">Zalerion maritima</name>
    <dbReference type="NCBI Taxonomy" id="339359"/>
    <lineage>
        <taxon>Eukaryota</taxon>
        <taxon>Fungi</taxon>
        <taxon>Dikarya</taxon>
        <taxon>Ascomycota</taxon>
        <taxon>Pezizomycotina</taxon>
        <taxon>Sordariomycetes</taxon>
        <taxon>Lulworthiomycetidae</taxon>
        <taxon>Lulworthiales</taxon>
        <taxon>Lulworthiaceae</taxon>
        <taxon>Zalerion</taxon>
    </lineage>
</organism>
<dbReference type="Pfam" id="PF00172">
    <property type="entry name" value="Zn_clus"/>
    <property type="match status" value="1"/>
</dbReference>
<dbReference type="GO" id="GO:0000981">
    <property type="term" value="F:DNA-binding transcription factor activity, RNA polymerase II-specific"/>
    <property type="evidence" value="ECO:0007669"/>
    <property type="project" value="InterPro"/>
</dbReference>
<reference evidence="9" key="1">
    <citation type="submission" date="2022-07" db="EMBL/GenBank/DDBJ databases">
        <title>Draft genome sequence of Zalerion maritima ATCC 34329, a (micro)plastics degrading marine fungus.</title>
        <authorList>
            <person name="Paco A."/>
            <person name="Goncalves M.F.M."/>
            <person name="Rocha-Santos T.A.P."/>
            <person name="Alves A."/>
        </authorList>
    </citation>
    <scope>NUCLEOTIDE SEQUENCE</scope>
    <source>
        <strain evidence="9">ATCC 34329</strain>
    </source>
</reference>
<dbReference type="PROSITE" id="PS00463">
    <property type="entry name" value="ZN2_CY6_FUNGAL_1"/>
    <property type="match status" value="1"/>
</dbReference>
<dbReference type="SMART" id="SM00066">
    <property type="entry name" value="GAL4"/>
    <property type="match status" value="1"/>
</dbReference>
<dbReference type="InterPro" id="IPR001138">
    <property type="entry name" value="Zn2Cys6_DnaBD"/>
</dbReference>
<dbReference type="GO" id="GO:0008270">
    <property type="term" value="F:zinc ion binding"/>
    <property type="evidence" value="ECO:0007669"/>
    <property type="project" value="InterPro"/>
</dbReference>